<dbReference type="AlphaFoldDB" id="A0A0E9TF43"/>
<reference evidence="2" key="1">
    <citation type="submission" date="2014-11" db="EMBL/GenBank/DDBJ databases">
        <authorList>
            <person name="Amaro Gonzalez C."/>
        </authorList>
    </citation>
    <scope>NUCLEOTIDE SEQUENCE</scope>
</reference>
<protein>
    <submittedName>
        <fullName evidence="2">Uncharacterized protein</fullName>
    </submittedName>
</protein>
<organism evidence="2">
    <name type="scientific">Anguilla anguilla</name>
    <name type="common">European freshwater eel</name>
    <name type="synonym">Muraena anguilla</name>
    <dbReference type="NCBI Taxonomy" id="7936"/>
    <lineage>
        <taxon>Eukaryota</taxon>
        <taxon>Metazoa</taxon>
        <taxon>Chordata</taxon>
        <taxon>Craniata</taxon>
        <taxon>Vertebrata</taxon>
        <taxon>Euteleostomi</taxon>
        <taxon>Actinopterygii</taxon>
        <taxon>Neopterygii</taxon>
        <taxon>Teleostei</taxon>
        <taxon>Anguilliformes</taxon>
        <taxon>Anguillidae</taxon>
        <taxon>Anguilla</taxon>
    </lineage>
</organism>
<reference evidence="2" key="2">
    <citation type="journal article" date="2015" name="Fish Shellfish Immunol.">
        <title>Early steps in the European eel (Anguilla anguilla)-Vibrio vulnificus interaction in the gills: Role of the RtxA13 toxin.</title>
        <authorList>
            <person name="Callol A."/>
            <person name="Pajuelo D."/>
            <person name="Ebbesson L."/>
            <person name="Teles M."/>
            <person name="MacKenzie S."/>
            <person name="Amaro C."/>
        </authorList>
    </citation>
    <scope>NUCLEOTIDE SEQUENCE</scope>
</reference>
<name>A0A0E9TF43_ANGAN</name>
<accession>A0A0E9TF43</accession>
<proteinExistence type="predicted"/>
<sequence>MCKSRTDQPLTINGPKQREKERTTKNKKKLFNTTNR</sequence>
<feature type="region of interest" description="Disordered" evidence="1">
    <location>
        <begin position="1"/>
        <end position="36"/>
    </location>
</feature>
<dbReference type="EMBL" id="GBXM01056308">
    <property type="protein sequence ID" value="JAH52269.1"/>
    <property type="molecule type" value="Transcribed_RNA"/>
</dbReference>
<evidence type="ECO:0000313" key="2">
    <source>
        <dbReference type="EMBL" id="JAH52269.1"/>
    </source>
</evidence>
<dbReference type="EMBL" id="GBXM01050094">
    <property type="protein sequence ID" value="JAH58483.1"/>
    <property type="molecule type" value="Transcribed_RNA"/>
</dbReference>
<evidence type="ECO:0000256" key="1">
    <source>
        <dbReference type="SAM" id="MobiDB-lite"/>
    </source>
</evidence>